<feature type="transmembrane region" description="Helical" evidence="7">
    <location>
        <begin position="126"/>
        <end position="149"/>
    </location>
</feature>
<gene>
    <name evidence="8" type="ORF">MEQU1_002836</name>
</gene>
<evidence type="ECO:0000313" key="8">
    <source>
        <dbReference type="EMBL" id="WFD24139.1"/>
    </source>
</evidence>
<feature type="transmembrane region" description="Helical" evidence="7">
    <location>
        <begin position="299"/>
        <end position="320"/>
    </location>
</feature>
<feature type="transmembrane region" description="Helical" evidence="7">
    <location>
        <begin position="428"/>
        <end position="447"/>
    </location>
</feature>
<evidence type="ECO:0008006" key="10">
    <source>
        <dbReference type="Google" id="ProtNLM"/>
    </source>
</evidence>
<proteinExistence type="inferred from homology"/>
<dbReference type="Pfam" id="PF01554">
    <property type="entry name" value="MatE"/>
    <property type="match status" value="2"/>
</dbReference>
<feature type="transmembrane region" description="Helical" evidence="7">
    <location>
        <begin position="526"/>
        <end position="548"/>
    </location>
</feature>
<evidence type="ECO:0000256" key="7">
    <source>
        <dbReference type="SAM" id="Phobius"/>
    </source>
</evidence>
<evidence type="ECO:0000256" key="6">
    <source>
        <dbReference type="SAM" id="MobiDB-lite"/>
    </source>
</evidence>
<protein>
    <recommendedName>
        <fullName evidence="10">MATE efflux family protein</fullName>
    </recommendedName>
</protein>
<feature type="transmembrane region" description="Helical" evidence="7">
    <location>
        <begin position="205"/>
        <end position="224"/>
    </location>
</feature>
<dbReference type="CDD" id="cd13132">
    <property type="entry name" value="MATE_eukaryotic"/>
    <property type="match status" value="1"/>
</dbReference>
<dbReference type="EMBL" id="CP119904">
    <property type="protein sequence ID" value="WFD24139.1"/>
    <property type="molecule type" value="Genomic_DNA"/>
</dbReference>
<comment type="similarity">
    <text evidence="2">Belongs to the multi antimicrobial extrusion (MATE) (TC 2.A.66.1) family.</text>
</comment>
<name>A0AAF0EEZ7_9BASI</name>
<comment type="subcellular location">
    <subcellularLocation>
        <location evidence="1">Membrane</location>
        <topology evidence="1">Multi-pass membrane protein</topology>
    </subcellularLocation>
</comment>
<dbReference type="Proteomes" id="UP001214415">
    <property type="component" value="Chromosome 5"/>
</dbReference>
<organism evidence="8 9">
    <name type="scientific">Malassezia equina</name>
    <dbReference type="NCBI Taxonomy" id="1381935"/>
    <lineage>
        <taxon>Eukaryota</taxon>
        <taxon>Fungi</taxon>
        <taxon>Dikarya</taxon>
        <taxon>Basidiomycota</taxon>
        <taxon>Ustilaginomycotina</taxon>
        <taxon>Malasseziomycetes</taxon>
        <taxon>Malasseziales</taxon>
        <taxon>Malasseziaceae</taxon>
        <taxon>Malassezia</taxon>
    </lineage>
</organism>
<dbReference type="PANTHER" id="PTHR11206">
    <property type="entry name" value="MULTIDRUG RESISTANCE PROTEIN"/>
    <property type="match status" value="1"/>
</dbReference>
<evidence type="ECO:0000256" key="5">
    <source>
        <dbReference type="ARBA" id="ARBA00023136"/>
    </source>
</evidence>
<feature type="transmembrane region" description="Helical" evidence="7">
    <location>
        <begin position="501"/>
        <end position="520"/>
    </location>
</feature>
<dbReference type="InterPro" id="IPR045069">
    <property type="entry name" value="MATE_euk"/>
</dbReference>
<accession>A0AAF0EEZ7</accession>
<feature type="region of interest" description="Disordered" evidence="6">
    <location>
        <begin position="1"/>
        <end position="24"/>
    </location>
</feature>
<feature type="transmembrane region" description="Helical" evidence="7">
    <location>
        <begin position="467"/>
        <end position="489"/>
    </location>
</feature>
<dbReference type="NCBIfam" id="TIGR00797">
    <property type="entry name" value="matE"/>
    <property type="match status" value="1"/>
</dbReference>
<keyword evidence="3 7" id="KW-0812">Transmembrane</keyword>
<dbReference type="AlphaFoldDB" id="A0AAF0EEZ7"/>
<evidence type="ECO:0000256" key="4">
    <source>
        <dbReference type="ARBA" id="ARBA00022989"/>
    </source>
</evidence>
<keyword evidence="4 7" id="KW-1133">Transmembrane helix</keyword>
<dbReference type="GO" id="GO:1990961">
    <property type="term" value="P:xenobiotic detoxification by transmembrane export across the plasma membrane"/>
    <property type="evidence" value="ECO:0007669"/>
    <property type="project" value="InterPro"/>
</dbReference>
<reference evidence="8" key="1">
    <citation type="submission" date="2023-03" db="EMBL/GenBank/DDBJ databases">
        <title>Mating type loci evolution in Malassezia.</title>
        <authorList>
            <person name="Coelho M.A."/>
        </authorList>
    </citation>
    <scope>NUCLEOTIDE SEQUENCE</scope>
    <source>
        <strain evidence="8">CBS 12830</strain>
    </source>
</reference>
<dbReference type="InterPro" id="IPR002528">
    <property type="entry name" value="MATE_fam"/>
</dbReference>
<evidence type="ECO:0000256" key="3">
    <source>
        <dbReference type="ARBA" id="ARBA00022692"/>
    </source>
</evidence>
<keyword evidence="9" id="KW-1185">Reference proteome</keyword>
<evidence type="ECO:0000256" key="1">
    <source>
        <dbReference type="ARBA" id="ARBA00004141"/>
    </source>
</evidence>
<dbReference type="GO" id="GO:0042910">
    <property type="term" value="F:xenobiotic transmembrane transporter activity"/>
    <property type="evidence" value="ECO:0007669"/>
    <property type="project" value="InterPro"/>
</dbReference>
<keyword evidence="5 7" id="KW-0472">Membrane</keyword>
<dbReference type="GO" id="GO:0016020">
    <property type="term" value="C:membrane"/>
    <property type="evidence" value="ECO:0007669"/>
    <property type="project" value="UniProtKB-SubCell"/>
</dbReference>
<evidence type="ECO:0000256" key="2">
    <source>
        <dbReference type="ARBA" id="ARBA00010199"/>
    </source>
</evidence>
<evidence type="ECO:0000313" key="9">
    <source>
        <dbReference type="Proteomes" id="UP001214415"/>
    </source>
</evidence>
<feature type="transmembrane region" description="Helical" evidence="7">
    <location>
        <begin position="273"/>
        <end position="293"/>
    </location>
</feature>
<dbReference type="GO" id="GO:0015297">
    <property type="term" value="F:antiporter activity"/>
    <property type="evidence" value="ECO:0007669"/>
    <property type="project" value="InterPro"/>
</dbReference>
<feature type="transmembrane region" description="Helical" evidence="7">
    <location>
        <begin position="161"/>
        <end position="184"/>
    </location>
</feature>
<sequence>MRGEREGAALPWAVPGGDATEEPTPTQELEVGSVRSNLSGLFVGEFLGAHRQPSGTHAEERAPLLDEAPAPAHRFVQPSISSMGNASGYGTIRPPSNTVWTEAPDEHDDDTAATERALFHQELTTIFRFTVPVAATHLLELSLSVVSVLSLGHLGTVELAAASLAGMTANVTGFSVLSGLISALDTLLPASYTRSPRMMGLWTQRVGVMIALALPWIIVLWLNAERFLLLLGQEPAIAHKARQFLSVLALGLPGHAIFELSRRFLQAQGLMHAPTVVLLVVSPINALANYLLVWGPPSIRFGFLGAPLASAISMWLMALLCTLQCMLVSHDTWAGWSWQAWDRAGLQTCFRLGLAGLLSLASEWWAWEIVGLVTAALGTTALASQSVLLITSSVTYQLPYGASVAASVRVGNVLGAGHALHARLASDASILVSILIGLFNSSVVFFTRHQLGFLFSSDPLVVQMVASVLPIVAIFQCADCIAGIVGGILRGCGRQTLSAAINLTAYYIVGIPMSLCLAFGPPHMGLAGLWWGLTAALVYAATLSLWYVRRTHWASIMHHVHQTMHTGTMDA</sequence>